<feature type="compositionally biased region" description="Polar residues" evidence="1">
    <location>
        <begin position="764"/>
        <end position="777"/>
    </location>
</feature>
<dbReference type="Pfam" id="PF07971">
    <property type="entry name" value="Glyco_hydro_92"/>
    <property type="match status" value="1"/>
</dbReference>
<dbReference type="GO" id="GO:0006516">
    <property type="term" value="P:glycoprotein catabolic process"/>
    <property type="evidence" value="ECO:0007669"/>
    <property type="project" value="TreeGrafter"/>
</dbReference>
<dbReference type="Gene3D" id="1.20.1050.60">
    <property type="entry name" value="alpha-1,2-mannosidase"/>
    <property type="match status" value="1"/>
</dbReference>
<dbReference type="FunFam" id="3.30.2080.10:FF:000001">
    <property type="entry name" value="Alpha-1,2-mannosidase subfamily"/>
    <property type="match status" value="1"/>
</dbReference>
<dbReference type="InterPro" id="IPR008928">
    <property type="entry name" value="6-hairpin_glycosidase_sf"/>
</dbReference>
<keyword evidence="5" id="KW-1185">Reference proteome</keyword>
<dbReference type="PANTHER" id="PTHR12143:SF39">
    <property type="entry name" value="SECRETED PROTEIN"/>
    <property type="match status" value="1"/>
</dbReference>
<feature type="domain" description="Glycosyl hydrolase family 92 N-terminal" evidence="3">
    <location>
        <begin position="21"/>
        <end position="286"/>
    </location>
</feature>
<name>A0A849A8M2_9ACTN</name>
<dbReference type="Gene3D" id="1.20.1610.10">
    <property type="entry name" value="alpha-1,2-mannosidases domains"/>
    <property type="match status" value="1"/>
</dbReference>
<keyword evidence="4" id="KW-0378">Hydrolase</keyword>
<evidence type="ECO:0000256" key="1">
    <source>
        <dbReference type="SAM" id="MobiDB-lite"/>
    </source>
</evidence>
<protein>
    <submittedName>
        <fullName evidence="4">Glycoside hydrolase family 92 protein</fullName>
    </submittedName>
</protein>
<reference evidence="4 5" key="1">
    <citation type="submission" date="2020-05" db="EMBL/GenBank/DDBJ databases">
        <title>Nakamurella sp. DB0629 isolated from air conditioner.</title>
        <authorList>
            <person name="Kim D.H."/>
            <person name="Kim D.-U."/>
        </authorList>
    </citation>
    <scope>NUCLEOTIDE SEQUENCE [LARGE SCALE GENOMIC DNA]</scope>
    <source>
        <strain evidence="4 5">DB0629</strain>
    </source>
</reference>
<dbReference type="NCBIfam" id="TIGR01180">
    <property type="entry name" value="aman2_put"/>
    <property type="match status" value="1"/>
</dbReference>
<dbReference type="GO" id="GO:0005975">
    <property type="term" value="P:carbohydrate metabolic process"/>
    <property type="evidence" value="ECO:0007669"/>
    <property type="project" value="InterPro"/>
</dbReference>
<gene>
    <name evidence="4" type="ORF">HKD39_09150</name>
</gene>
<dbReference type="Proteomes" id="UP000562984">
    <property type="component" value="Unassembled WGS sequence"/>
</dbReference>
<dbReference type="GO" id="GO:0000224">
    <property type="term" value="F:peptide-N4-(N-acetyl-beta-glucosaminyl)asparagine amidase activity"/>
    <property type="evidence" value="ECO:0007669"/>
    <property type="project" value="TreeGrafter"/>
</dbReference>
<dbReference type="AlphaFoldDB" id="A0A849A8M2"/>
<dbReference type="Pfam" id="PF17678">
    <property type="entry name" value="Glyco_hydro_92N"/>
    <property type="match status" value="1"/>
</dbReference>
<dbReference type="EMBL" id="JABEND010000004">
    <property type="protein sequence ID" value="NNG35873.1"/>
    <property type="molecule type" value="Genomic_DNA"/>
</dbReference>
<dbReference type="RefSeq" id="WP_171199713.1">
    <property type="nucleotide sequence ID" value="NZ_JABEND010000004.1"/>
</dbReference>
<evidence type="ECO:0000259" key="2">
    <source>
        <dbReference type="Pfam" id="PF07971"/>
    </source>
</evidence>
<dbReference type="InterPro" id="IPR012939">
    <property type="entry name" value="Glyco_hydro_92"/>
</dbReference>
<dbReference type="GO" id="GO:0030246">
    <property type="term" value="F:carbohydrate binding"/>
    <property type="evidence" value="ECO:0007669"/>
    <property type="project" value="InterPro"/>
</dbReference>
<organism evidence="4 5">
    <name type="scientific">Nakamurella aerolata</name>
    <dbReference type="NCBI Taxonomy" id="1656892"/>
    <lineage>
        <taxon>Bacteria</taxon>
        <taxon>Bacillati</taxon>
        <taxon>Actinomycetota</taxon>
        <taxon>Actinomycetes</taxon>
        <taxon>Nakamurellales</taxon>
        <taxon>Nakamurellaceae</taxon>
        <taxon>Nakamurella</taxon>
    </lineage>
</organism>
<dbReference type="PANTHER" id="PTHR12143">
    <property type="entry name" value="PEPTIDE N-GLYCANASE PNGASE -RELATED"/>
    <property type="match status" value="1"/>
</dbReference>
<sequence length="790" mass="83201">MLPVPAQAAAVARPVADPLPYVDPMIGTTNLGNTYPGATTPFGMISWSPTGSNGDQTSTPAANGYDYNTPRLRGFSLTHVNGAGCSVGAQGDLPIMPISRDVTSSPSADVKDAVYAAGFDHADESATPGRYRVDLDNGVRTDAAAARRSAVVTFQFPQGKPANLLFRTSNSFNGSEDADISIDAATGTVSGSVLTGAFCGRRANGGTNNRVSYYRLYFTARLDKPITETGTWKDGTLTPGGTRASGGEGYATGADRAGRGSGGWVGFDTGSAAAADRTVTMRIGLSYTSAAAAEQNLTAEIPRSRSLASVAATAATSWRRQLSTVRISGGSQAQRTTFYTALYHVFQQPNLMSDASGSYLGADKKVHQVGRYQREQYSNFSGWDQYRAQTQLLALLNPSVASDFAQSLSNLAAQSGGIWDRWVLANAATHVMTGDPSAPTLAGMYAFGARGFDVTAAFDSLVRQATVPNAQNRDTAGCPGQCVAQRGALEDYLRLLYAPNDACACWGGAAETLENSVADYALADWAQRLGRNDVAARLLPRASWWKNTFNPKATPAAGYQQARNADGSWVAPFDPNTQTGFAQGSAATYTLMVPQDVSGLSTLLGGDAATAARLDDFFRNPDGSWATRGGTRYDPTNEPGIHTPWMYNAIGMPWKTQQTVRAYASGVYGPGTGGLPGNDDLGTMSAWYVFAALGIYPQNPARADLLLAAPLFPKAVIARPSGQRIQIDAPNTSADNQYIQSATVNGAGTTRSWLDESMVQRGGTVSLTLGPTPNTGWGSAPADRPVDHVG</sequence>
<feature type="domain" description="Glycosyl hydrolase family 92" evidence="2">
    <location>
        <begin position="293"/>
        <end position="770"/>
    </location>
</feature>
<dbReference type="SUPFAM" id="SSF48208">
    <property type="entry name" value="Six-hairpin glycosidases"/>
    <property type="match status" value="1"/>
</dbReference>
<dbReference type="GO" id="GO:0005829">
    <property type="term" value="C:cytosol"/>
    <property type="evidence" value="ECO:0007669"/>
    <property type="project" value="TreeGrafter"/>
</dbReference>
<dbReference type="InterPro" id="IPR014718">
    <property type="entry name" value="GH-type_carb-bd"/>
</dbReference>
<dbReference type="Gene3D" id="2.70.98.10">
    <property type="match status" value="1"/>
</dbReference>
<dbReference type="InterPro" id="IPR005887">
    <property type="entry name" value="GH92_a_mannosidase_put"/>
</dbReference>
<proteinExistence type="predicted"/>
<accession>A0A849A8M2</accession>
<evidence type="ECO:0000313" key="5">
    <source>
        <dbReference type="Proteomes" id="UP000562984"/>
    </source>
</evidence>
<evidence type="ECO:0000259" key="3">
    <source>
        <dbReference type="Pfam" id="PF17678"/>
    </source>
</evidence>
<dbReference type="Gene3D" id="3.30.2080.10">
    <property type="entry name" value="GH92 mannosidase domain"/>
    <property type="match status" value="1"/>
</dbReference>
<dbReference type="InterPro" id="IPR050883">
    <property type="entry name" value="PNGase"/>
</dbReference>
<evidence type="ECO:0000313" key="4">
    <source>
        <dbReference type="EMBL" id="NNG35873.1"/>
    </source>
</evidence>
<feature type="region of interest" description="Disordered" evidence="1">
    <location>
        <begin position="764"/>
        <end position="790"/>
    </location>
</feature>
<dbReference type="InterPro" id="IPR041371">
    <property type="entry name" value="GH92_N"/>
</dbReference>
<comment type="caution">
    <text evidence="4">The sequence shown here is derived from an EMBL/GenBank/DDBJ whole genome shotgun (WGS) entry which is preliminary data.</text>
</comment>